<reference evidence="5 6" key="1">
    <citation type="submission" date="2023-07" db="EMBL/GenBank/DDBJ databases">
        <title>Sorghum-associated microbial communities from plants grown in Nebraska, USA.</title>
        <authorList>
            <person name="Schachtman D."/>
        </authorList>
    </citation>
    <scope>NUCLEOTIDE SEQUENCE [LARGE SCALE GENOMIC DNA]</scope>
    <source>
        <strain evidence="5 6">4249</strain>
    </source>
</reference>
<dbReference type="InterPro" id="IPR025110">
    <property type="entry name" value="AMP-bd_C"/>
</dbReference>
<dbReference type="SUPFAM" id="SSF56801">
    <property type="entry name" value="Acetyl-CoA synthetase-like"/>
    <property type="match status" value="1"/>
</dbReference>
<dbReference type="InterPro" id="IPR045851">
    <property type="entry name" value="AMP-bd_C_sf"/>
</dbReference>
<gene>
    <name evidence="5" type="ORF">J2W49_004548</name>
</gene>
<dbReference type="RefSeq" id="WP_310321459.1">
    <property type="nucleotide sequence ID" value="NZ_JAVDWU010000012.1"/>
</dbReference>
<name>A0ABU1WTF8_9BURK</name>
<dbReference type="InterPro" id="IPR042099">
    <property type="entry name" value="ANL_N_sf"/>
</dbReference>
<evidence type="ECO:0000313" key="6">
    <source>
        <dbReference type="Proteomes" id="UP001265700"/>
    </source>
</evidence>
<keyword evidence="6" id="KW-1185">Reference proteome</keyword>
<dbReference type="PANTHER" id="PTHR43201:SF5">
    <property type="entry name" value="MEDIUM-CHAIN ACYL-COA LIGASE ACSF2, MITOCHONDRIAL"/>
    <property type="match status" value="1"/>
</dbReference>
<dbReference type="Gene3D" id="3.40.50.12780">
    <property type="entry name" value="N-terminal domain of ligase-like"/>
    <property type="match status" value="1"/>
</dbReference>
<feature type="domain" description="AMP-dependent synthetase/ligase" evidence="3">
    <location>
        <begin position="26"/>
        <end position="389"/>
    </location>
</feature>
<dbReference type="InterPro" id="IPR020845">
    <property type="entry name" value="AMP-binding_CS"/>
</dbReference>
<dbReference type="Pfam" id="PF00501">
    <property type="entry name" value="AMP-binding"/>
    <property type="match status" value="1"/>
</dbReference>
<dbReference type="Pfam" id="PF13193">
    <property type="entry name" value="AMP-binding_C"/>
    <property type="match status" value="1"/>
</dbReference>
<evidence type="ECO:0000259" key="4">
    <source>
        <dbReference type="Pfam" id="PF13193"/>
    </source>
</evidence>
<dbReference type="GO" id="GO:0016874">
    <property type="term" value="F:ligase activity"/>
    <property type="evidence" value="ECO:0007669"/>
    <property type="project" value="UniProtKB-KW"/>
</dbReference>
<proteinExistence type="inferred from homology"/>
<comment type="similarity">
    <text evidence="1">Belongs to the ATP-dependent AMP-binding enzyme family.</text>
</comment>
<dbReference type="InterPro" id="IPR000873">
    <property type="entry name" value="AMP-dep_synth/lig_dom"/>
</dbReference>
<dbReference type="EMBL" id="JAVDWU010000012">
    <property type="protein sequence ID" value="MDR7152570.1"/>
    <property type="molecule type" value="Genomic_DNA"/>
</dbReference>
<feature type="domain" description="AMP-binding enzyme C-terminal" evidence="4">
    <location>
        <begin position="436"/>
        <end position="514"/>
    </location>
</feature>
<evidence type="ECO:0000256" key="1">
    <source>
        <dbReference type="ARBA" id="ARBA00006432"/>
    </source>
</evidence>
<evidence type="ECO:0000256" key="2">
    <source>
        <dbReference type="ARBA" id="ARBA00022598"/>
    </source>
</evidence>
<protein>
    <submittedName>
        <fullName evidence="5">Fatty-acyl-CoA synthase</fullName>
        <ecNumber evidence="5">6.2.1.-</ecNumber>
    </submittedName>
</protein>
<evidence type="ECO:0000313" key="5">
    <source>
        <dbReference type="EMBL" id="MDR7152570.1"/>
    </source>
</evidence>
<dbReference type="PROSITE" id="PS00455">
    <property type="entry name" value="AMP_BINDING"/>
    <property type="match status" value="1"/>
</dbReference>
<sequence length="529" mass="56224">MLNPSPYPVPSPLPPLPADSFDSLLKKVAERRPDAPALSWCDPAADPQAPAWTHLSGHQLQQRVGAVAALLKDQHGVQPGDRVAWLGLNHPGQIILLFALARLEAVFVPLNHRLSPQEWAAVMDDCTPTVLVCDEALQAAAGDLVPHCRMAPTLLASQALEDAADAQVGIDAAPTAGVLQTPLLLVYTSGTTGRPKGAVHTQGNLLSNMAIAAQVQGMKPDDVVATVLPLFHVGGLCIQTLPALAVGAQVLLFARFDPGATLRCIETQRPTLTLQVPATLQALIAHPRWAETDLSNLRAVWAGSSLLPPQPVLAFQARGVPVCNVYGSTETGPFSIALPPTHALSHGGSCGWPAPGVEVSLRTPQGAQVTPGEVGEIWVRAPNVVARYWPDQPACDAEGFFHSGDLAQQAPDGCHTVVGRAKDMIISGGENIYPAEIENLLVQHPWVSECAVVGMPDARWGETVVAVVVLTADAAQDGPWEPHLQAFLDGRLARYKWPRRWHRVASLPRTALGKVQKAALKSLLDDPPA</sequence>
<keyword evidence="2 5" id="KW-0436">Ligase</keyword>
<accession>A0ABU1WTF8</accession>
<evidence type="ECO:0000259" key="3">
    <source>
        <dbReference type="Pfam" id="PF00501"/>
    </source>
</evidence>
<dbReference type="Proteomes" id="UP001265700">
    <property type="component" value="Unassembled WGS sequence"/>
</dbReference>
<organism evidence="5 6">
    <name type="scientific">Hydrogenophaga palleronii</name>
    <dbReference type="NCBI Taxonomy" id="65655"/>
    <lineage>
        <taxon>Bacteria</taxon>
        <taxon>Pseudomonadati</taxon>
        <taxon>Pseudomonadota</taxon>
        <taxon>Betaproteobacteria</taxon>
        <taxon>Burkholderiales</taxon>
        <taxon>Comamonadaceae</taxon>
        <taxon>Hydrogenophaga</taxon>
    </lineage>
</organism>
<dbReference type="PANTHER" id="PTHR43201">
    <property type="entry name" value="ACYL-COA SYNTHETASE"/>
    <property type="match status" value="1"/>
</dbReference>
<dbReference type="EC" id="6.2.1.-" evidence="5"/>
<dbReference type="Gene3D" id="3.30.300.30">
    <property type="match status" value="1"/>
</dbReference>
<comment type="caution">
    <text evidence="5">The sequence shown here is derived from an EMBL/GenBank/DDBJ whole genome shotgun (WGS) entry which is preliminary data.</text>
</comment>